<protein>
    <submittedName>
        <fullName evidence="1">Uncharacterized protein</fullName>
    </submittedName>
</protein>
<organism evidence="1 2">
    <name type="scientific">Breznakiella homolactica</name>
    <dbReference type="NCBI Taxonomy" id="2798577"/>
    <lineage>
        <taxon>Bacteria</taxon>
        <taxon>Pseudomonadati</taxon>
        <taxon>Spirochaetota</taxon>
        <taxon>Spirochaetia</taxon>
        <taxon>Spirochaetales</taxon>
        <taxon>Breznakiellaceae</taxon>
        <taxon>Breznakiella</taxon>
    </lineage>
</organism>
<reference evidence="1" key="1">
    <citation type="submission" date="2021-01" db="EMBL/GenBank/DDBJ databases">
        <title>Description of Breznakiella homolactica.</title>
        <authorList>
            <person name="Song Y."/>
            <person name="Brune A."/>
        </authorList>
    </citation>
    <scope>NUCLEOTIDE SEQUENCE</scope>
    <source>
        <strain evidence="1">RmG30</strain>
    </source>
</reference>
<sequence length="281" mass="34584">MGKRLYMCKKKMSLFLFLHVLLSVKIFTQEYRISAIREYHVYDDLKYIQTIETYNYSEDNLLLSQTTYKFHPEEGFFFQNRTIYRYNDDNILLEEEYLVRENESTSKHYKYDSDGKLLETYFRDANEIYISSFVWYKYEDQKIIASGFGRKRYYDQYWNLILVEDYNNTGKGEKLNRYVKYLFEGNLLRKIEQYEITNDIEELMLLTDFIYNDINQLIKKETYAKHNDEMHWYSSEIFTYNSIGKIATEISYFNYDFNPVYFEINEKERYTIVEYEYQKIN</sequence>
<keyword evidence="2" id="KW-1185">Reference proteome</keyword>
<evidence type="ECO:0000313" key="2">
    <source>
        <dbReference type="Proteomes" id="UP000595917"/>
    </source>
</evidence>
<dbReference type="RefSeq" id="WP_215628200.1">
    <property type="nucleotide sequence ID" value="NZ_CP067089.2"/>
</dbReference>
<proteinExistence type="predicted"/>
<dbReference type="Proteomes" id="UP000595917">
    <property type="component" value="Chromosome"/>
</dbReference>
<dbReference type="EMBL" id="CP067089">
    <property type="protein sequence ID" value="QQO10895.1"/>
    <property type="molecule type" value="Genomic_DNA"/>
</dbReference>
<gene>
    <name evidence="1" type="ORF">JFL75_08255</name>
</gene>
<accession>A0A7T8BC90</accession>
<name>A0A7T8BC90_9SPIR</name>
<evidence type="ECO:0000313" key="1">
    <source>
        <dbReference type="EMBL" id="QQO10895.1"/>
    </source>
</evidence>
<dbReference type="KEGG" id="bhc:JFL75_08255"/>
<dbReference type="AlphaFoldDB" id="A0A7T8BC90"/>